<dbReference type="WBParaSite" id="TCONS_00010921.p1">
    <property type="protein sequence ID" value="TCONS_00010921.p1"/>
    <property type="gene ID" value="XLOC_004747"/>
</dbReference>
<evidence type="ECO:0008006" key="4">
    <source>
        <dbReference type="Google" id="ProtNLM"/>
    </source>
</evidence>
<dbReference type="GO" id="GO:0005789">
    <property type="term" value="C:endoplasmic reticulum membrane"/>
    <property type="evidence" value="ECO:0007669"/>
    <property type="project" value="TreeGrafter"/>
</dbReference>
<dbReference type="Pfam" id="PF01663">
    <property type="entry name" value="Phosphodiest"/>
    <property type="match status" value="1"/>
</dbReference>
<accession>A0AAF5DDK3</accession>
<dbReference type="AlphaFoldDB" id="A0AAF5DDK3"/>
<feature type="transmembrane region" description="Helical" evidence="1">
    <location>
        <begin position="422"/>
        <end position="441"/>
    </location>
</feature>
<evidence type="ECO:0000313" key="3">
    <source>
        <dbReference type="WBParaSite" id="TCONS_00010921.p1"/>
    </source>
</evidence>
<evidence type="ECO:0000313" key="2">
    <source>
        <dbReference type="Proteomes" id="UP000035681"/>
    </source>
</evidence>
<sequence>NYTINKEKVIIIEKKKNIYIYINYNEKKRKNNYIYNNKSHIVLKMTHNETIEYFKKECNKYKNLSDNKSKRKIIFILVDGLAFRFVSNTTSSIKMEKVKKLLSLGSFTLYKSLCSYPTFTLSGMKRLFTGRDASFMDSIFNLGSSIISGDTLFKKLEENGKKILSLGDYLIFSWFPNILTKDSVKTITTTDLQYFNDVDLTTGNHIDYVMKEKYFNWDFLLIYFVGLDQAGHFLNNDKGELIKKKIDELDEYIFKIYNEMSSKNESYIIIVSGDHGMTSLGNHGGSEKEEIESGFLISIKDEVFINNNDTNEINQLDITPTILNFYGIETTNDSIGIANDFTSNLYEKMYLIVINLKHFILNFNLDKKMLYQAEKCINLMLNEVITKCENKNKINIRKLIKCEEIVKKLQKSFLLNIPTPNYILVYFAFVLALIGISCYIFNEIENLNRFNVIFFIIISLLFIGSSFIDEASDVWFFLLQTFLVLKIIQFKDSVKMFNTFKIMFLCSIMHNLMQHVRRRYLIPQNNPYIIGKGRWLEPIMKDIIHFDE</sequence>
<dbReference type="Gene3D" id="3.40.720.10">
    <property type="entry name" value="Alkaline Phosphatase, subunit A"/>
    <property type="match status" value="1"/>
</dbReference>
<dbReference type="GO" id="GO:0006506">
    <property type="term" value="P:GPI anchor biosynthetic process"/>
    <property type="evidence" value="ECO:0007669"/>
    <property type="project" value="InterPro"/>
</dbReference>
<dbReference type="GO" id="GO:0051377">
    <property type="term" value="F:mannose-ethanolamine phosphotransferase activity"/>
    <property type="evidence" value="ECO:0007669"/>
    <property type="project" value="TreeGrafter"/>
</dbReference>
<dbReference type="PANTHER" id="PTHR23071">
    <property type="entry name" value="PHOSPHATIDYLINOSITOL GLYCAN"/>
    <property type="match status" value="1"/>
</dbReference>
<keyword evidence="1" id="KW-0472">Membrane</keyword>
<dbReference type="InterPro" id="IPR002591">
    <property type="entry name" value="Phosphodiest/P_Trfase"/>
</dbReference>
<dbReference type="InterPro" id="IPR017850">
    <property type="entry name" value="Alkaline_phosphatase_core_sf"/>
</dbReference>
<keyword evidence="1" id="KW-0812">Transmembrane</keyword>
<dbReference type="Proteomes" id="UP000035681">
    <property type="component" value="Unplaced"/>
</dbReference>
<organism evidence="2 3">
    <name type="scientific">Strongyloides stercoralis</name>
    <name type="common">Threadworm</name>
    <dbReference type="NCBI Taxonomy" id="6248"/>
    <lineage>
        <taxon>Eukaryota</taxon>
        <taxon>Metazoa</taxon>
        <taxon>Ecdysozoa</taxon>
        <taxon>Nematoda</taxon>
        <taxon>Chromadorea</taxon>
        <taxon>Rhabditida</taxon>
        <taxon>Tylenchina</taxon>
        <taxon>Panagrolaimomorpha</taxon>
        <taxon>Strongyloidoidea</taxon>
        <taxon>Strongyloididae</taxon>
        <taxon>Strongyloides</taxon>
    </lineage>
</organism>
<feature type="transmembrane region" description="Helical" evidence="1">
    <location>
        <begin position="450"/>
        <end position="468"/>
    </location>
</feature>
<evidence type="ECO:0000256" key="1">
    <source>
        <dbReference type="SAM" id="Phobius"/>
    </source>
</evidence>
<keyword evidence="2" id="KW-1185">Reference proteome</keyword>
<reference evidence="3" key="1">
    <citation type="submission" date="2024-02" db="UniProtKB">
        <authorList>
            <consortium name="WormBaseParasite"/>
        </authorList>
    </citation>
    <scope>IDENTIFICATION</scope>
</reference>
<protein>
    <recommendedName>
        <fullName evidence="4">GPI ethanolamine phosphate transferase 2</fullName>
    </recommendedName>
</protein>
<dbReference type="PANTHER" id="PTHR23071:SF1">
    <property type="entry name" value="GPI ETHANOLAMINE PHOSPHATE TRANSFERASE 3"/>
    <property type="match status" value="1"/>
</dbReference>
<keyword evidence="1" id="KW-1133">Transmembrane helix</keyword>
<name>A0AAF5DDK3_STRER</name>
<proteinExistence type="predicted"/>
<dbReference type="InterPro" id="IPR039524">
    <property type="entry name" value="PIGO/GPI13"/>
</dbReference>
<feature type="transmembrane region" description="Helical" evidence="1">
    <location>
        <begin position="474"/>
        <end position="490"/>
    </location>
</feature>
<dbReference type="SUPFAM" id="SSF53649">
    <property type="entry name" value="Alkaline phosphatase-like"/>
    <property type="match status" value="1"/>
</dbReference>